<feature type="region of interest" description="Disordered" evidence="1">
    <location>
        <begin position="1"/>
        <end position="30"/>
    </location>
</feature>
<sequence>MNILRFPDTPRTEDRKGGPAEAVRAAGPQVATGPADARILRSISVLNGPVLDAVMSRRHQARDVLAAFRAEWAPPRARAPRPANDATTR</sequence>
<organism evidence="2 3">
    <name type="scientific">Aureimonas flava</name>
    <dbReference type="NCBI Taxonomy" id="2320271"/>
    <lineage>
        <taxon>Bacteria</taxon>
        <taxon>Pseudomonadati</taxon>
        <taxon>Pseudomonadota</taxon>
        <taxon>Alphaproteobacteria</taxon>
        <taxon>Hyphomicrobiales</taxon>
        <taxon>Aurantimonadaceae</taxon>
        <taxon>Aureimonas</taxon>
    </lineage>
</organism>
<keyword evidence="3" id="KW-1185">Reference proteome</keyword>
<evidence type="ECO:0000313" key="3">
    <source>
        <dbReference type="Proteomes" id="UP000265750"/>
    </source>
</evidence>
<feature type="compositionally biased region" description="Basic and acidic residues" evidence="1">
    <location>
        <begin position="8"/>
        <end position="18"/>
    </location>
</feature>
<comment type="caution">
    <text evidence="2">The sequence shown here is derived from an EMBL/GenBank/DDBJ whole genome shotgun (WGS) entry which is preliminary data.</text>
</comment>
<dbReference type="OrthoDB" id="7916412at2"/>
<gene>
    <name evidence="2" type="ORF">D3218_03590</name>
</gene>
<dbReference type="RefSeq" id="WP_119538545.1">
    <property type="nucleotide sequence ID" value="NZ_QYRN01000002.1"/>
</dbReference>
<evidence type="ECO:0000313" key="2">
    <source>
        <dbReference type="EMBL" id="RIY02466.1"/>
    </source>
</evidence>
<reference evidence="3" key="1">
    <citation type="submission" date="2018-09" db="EMBL/GenBank/DDBJ databases">
        <authorList>
            <person name="Tuo L."/>
        </authorList>
    </citation>
    <scope>NUCLEOTIDE SEQUENCE [LARGE SCALE GENOMIC DNA]</scope>
    <source>
        <strain evidence="3">M2BS4Y-1</strain>
    </source>
</reference>
<protein>
    <submittedName>
        <fullName evidence="2">Uncharacterized protein</fullName>
    </submittedName>
</protein>
<accession>A0A3A1WLQ0</accession>
<name>A0A3A1WLQ0_9HYPH</name>
<dbReference type="Proteomes" id="UP000265750">
    <property type="component" value="Unassembled WGS sequence"/>
</dbReference>
<evidence type="ECO:0000256" key="1">
    <source>
        <dbReference type="SAM" id="MobiDB-lite"/>
    </source>
</evidence>
<proteinExistence type="predicted"/>
<dbReference type="EMBL" id="QYRN01000002">
    <property type="protein sequence ID" value="RIY02466.1"/>
    <property type="molecule type" value="Genomic_DNA"/>
</dbReference>
<dbReference type="AlphaFoldDB" id="A0A3A1WLQ0"/>